<dbReference type="AlphaFoldDB" id="C5A477"/>
<dbReference type="PRINTS" id="PR01545">
    <property type="entry name" value="THEMAYE10DUF"/>
</dbReference>
<accession>C5A477</accession>
<protein>
    <recommendedName>
        <fullName evidence="2">Glycoside-hydrolase family GH114 TIM-barrel domain-containing protein</fullName>
    </recommendedName>
</protein>
<feature type="compositionally biased region" description="Polar residues" evidence="1">
    <location>
        <begin position="64"/>
        <end position="103"/>
    </location>
</feature>
<feature type="domain" description="Glycoside-hydrolase family GH114 TIM-barrel" evidence="2">
    <location>
        <begin position="147"/>
        <end position="384"/>
    </location>
</feature>
<evidence type="ECO:0000313" key="3">
    <source>
        <dbReference type="EMBL" id="ACS33039.1"/>
    </source>
</evidence>
<evidence type="ECO:0000313" key="4">
    <source>
        <dbReference type="Proteomes" id="UP000001488"/>
    </source>
</evidence>
<dbReference type="STRING" id="593117.TGAM_0537"/>
<gene>
    <name evidence="3" type="ordered locus">TGAM_0537</name>
</gene>
<organism evidence="3 4">
    <name type="scientific">Thermococcus gammatolerans (strain DSM 15229 / JCM 11827 / EJ3)</name>
    <dbReference type="NCBI Taxonomy" id="593117"/>
    <lineage>
        <taxon>Archaea</taxon>
        <taxon>Methanobacteriati</taxon>
        <taxon>Methanobacteriota</taxon>
        <taxon>Thermococci</taxon>
        <taxon>Thermococcales</taxon>
        <taxon>Thermococcaceae</taxon>
        <taxon>Thermococcus</taxon>
    </lineage>
</organism>
<evidence type="ECO:0000259" key="2">
    <source>
        <dbReference type="Pfam" id="PF03537"/>
    </source>
</evidence>
<keyword evidence="4" id="KW-1185">Reference proteome</keyword>
<dbReference type="PROSITE" id="PS51257">
    <property type="entry name" value="PROKAR_LIPOPROTEIN"/>
    <property type="match status" value="1"/>
</dbReference>
<dbReference type="SUPFAM" id="SSF51445">
    <property type="entry name" value="(Trans)glycosidases"/>
    <property type="match status" value="1"/>
</dbReference>
<dbReference type="Pfam" id="PF03537">
    <property type="entry name" value="Glyco_hydro_114"/>
    <property type="match status" value="1"/>
</dbReference>
<dbReference type="InterPro" id="IPR004352">
    <property type="entry name" value="GH114_TIM-barrel"/>
</dbReference>
<dbReference type="PaxDb" id="593117-TGAM_0537"/>
<dbReference type="KEGG" id="tga:TGAM_0537"/>
<feature type="region of interest" description="Disordered" evidence="1">
    <location>
        <begin position="64"/>
        <end position="110"/>
    </location>
</feature>
<dbReference type="Gene3D" id="3.20.20.70">
    <property type="entry name" value="Aldolase class I"/>
    <property type="match status" value="1"/>
</dbReference>
<dbReference type="InterPro" id="IPR016063">
    <property type="entry name" value="TM1410_Glycdase"/>
</dbReference>
<dbReference type="InterPro" id="IPR016062">
    <property type="entry name" value="TM1410-rel"/>
</dbReference>
<proteinExistence type="predicted"/>
<dbReference type="EMBL" id="CP001398">
    <property type="protein sequence ID" value="ACS33039.1"/>
    <property type="molecule type" value="Genomic_DNA"/>
</dbReference>
<dbReference type="PATRIC" id="fig|593117.10.peg.535"/>
<dbReference type="InterPro" id="IPR017853">
    <property type="entry name" value="GH"/>
</dbReference>
<name>C5A477_THEGJ</name>
<dbReference type="PANTHER" id="PTHR35882">
    <property type="entry name" value="PELA"/>
    <property type="match status" value="1"/>
</dbReference>
<dbReference type="NCBIfam" id="TIGR01370">
    <property type="entry name" value="MJ1477/TM1410 family putative glycoside hydrolase"/>
    <property type="match status" value="1"/>
</dbReference>
<evidence type="ECO:0000256" key="1">
    <source>
        <dbReference type="SAM" id="MobiDB-lite"/>
    </source>
</evidence>
<sequence length="397" mass="44562">MRLRLTMRYWTIITILMILLAFALACISQGDNVQTPSLTPSMTQNATSSVHTSTSAMEMTLTSSRAGWVENSTQTPSSPRLSDTASPLGGSSVNLQNGTSTLSPAGGLNSTENSESLSLSSVRSWACWLQNASPEVIAESGFDLVVMDYSRDGSDETAYTREGIEGIKRAGIIPIAYISIGEAEDYRFYWNESWKENPPAWLGPENPDWEGNYAVRYWDEEWKEIVFRYLDRIIAQGFMGVYLDKVDEYWFWAESYNESWTAERMIELILEIANYTRSKAGRDFIIIPQNGEYLLEYDNGTLLATVSGWASEDVFYNGLEPSPWTAEKVPPLKKVVNAGKPVFVVDYVDDGTGSEENLARILDFIDKARRAGFIPYATFEDRELDRLDVIPGIQPPK</sequence>
<dbReference type="Proteomes" id="UP000001488">
    <property type="component" value="Chromosome"/>
</dbReference>
<dbReference type="PANTHER" id="PTHR35882:SF1">
    <property type="match status" value="1"/>
</dbReference>
<dbReference type="InterPro" id="IPR013785">
    <property type="entry name" value="Aldolase_TIM"/>
</dbReference>
<dbReference type="eggNOG" id="arCOG07957">
    <property type="taxonomic scope" value="Archaea"/>
</dbReference>
<dbReference type="HOGENOM" id="CLU_058176_2_0_2"/>
<reference evidence="3 4" key="1">
    <citation type="journal article" date="2007" name="Genome Biol.">
        <title>Genome analysis and genome-wide proteomics of Thermococcus gammatolerans, the most radioresistant organism known amongst the Archaea.</title>
        <authorList>
            <person name="Zivanovic Y."/>
            <person name="Armengaud J."/>
            <person name="Lagorce A."/>
            <person name="Leplat C."/>
            <person name="Guerin P."/>
            <person name="Dutertre M."/>
            <person name="Anthouard V."/>
            <person name="Forterre P."/>
            <person name="Wincker P."/>
            <person name="Confalonieri F."/>
        </authorList>
    </citation>
    <scope>NUCLEOTIDE SEQUENCE [LARGE SCALE GENOMIC DNA]</scope>
    <source>
        <strain evidence="4">DSM 15229 / JCM 11827 / EJ3</strain>
    </source>
</reference>